<proteinExistence type="predicted"/>
<accession>A0A557QSR2</accession>
<organism evidence="1 2">
    <name type="scientific">Denitromonas halophila</name>
    <dbReference type="NCBI Taxonomy" id="1629404"/>
    <lineage>
        <taxon>Bacteria</taxon>
        <taxon>Pseudomonadati</taxon>
        <taxon>Pseudomonadota</taxon>
        <taxon>Betaproteobacteria</taxon>
        <taxon>Rhodocyclales</taxon>
        <taxon>Zoogloeaceae</taxon>
        <taxon>Denitromonas</taxon>
    </lineage>
</organism>
<dbReference type="RefSeq" id="WP_144309847.1">
    <property type="nucleotide sequence ID" value="NZ_VMNK01000010.1"/>
</dbReference>
<protein>
    <recommendedName>
        <fullName evidence="3">MarR family transcriptional regulator</fullName>
    </recommendedName>
</protein>
<dbReference type="Proteomes" id="UP000319502">
    <property type="component" value="Unassembled WGS sequence"/>
</dbReference>
<keyword evidence="2" id="KW-1185">Reference proteome</keyword>
<evidence type="ECO:0008006" key="3">
    <source>
        <dbReference type="Google" id="ProtNLM"/>
    </source>
</evidence>
<comment type="caution">
    <text evidence="1">The sequence shown here is derived from an EMBL/GenBank/DDBJ whole genome shotgun (WGS) entry which is preliminary data.</text>
</comment>
<gene>
    <name evidence="1" type="ORF">FHP91_12070</name>
</gene>
<sequence length="117" mass="13288">MTQREVLHLPIPGLTRLEDQVLRTLICWTDEHERLKQAARPKICPYDPPTTKRFSKHFACLHGDMLALLNRLQRLGLVSKRRRLSAGETGKGYDGALYSAVEPTPKARELVTQFPAP</sequence>
<dbReference type="EMBL" id="VMNK01000010">
    <property type="protein sequence ID" value="TVO55938.1"/>
    <property type="molecule type" value="Genomic_DNA"/>
</dbReference>
<dbReference type="AlphaFoldDB" id="A0A557QSR2"/>
<evidence type="ECO:0000313" key="2">
    <source>
        <dbReference type="Proteomes" id="UP000319502"/>
    </source>
</evidence>
<name>A0A557QSR2_9RHOO</name>
<evidence type="ECO:0000313" key="1">
    <source>
        <dbReference type="EMBL" id="TVO55938.1"/>
    </source>
</evidence>
<reference evidence="1 2" key="1">
    <citation type="submission" date="2019-07" db="EMBL/GenBank/DDBJ databases">
        <title>The pathways for chlorine oxyanion respiration interact through the shared metabolite chlorate.</title>
        <authorList>
            <person name="Barnum T.P."/>
            <person name="Cheng Y."/>
            <person name="Hill K.A."/>
            <person name="Lucas L.N."/>
            <person name="Carlson H.K."/>
            <person name="Coates J.D."/>
        </authorList>
    </citation>
    <scope>NUCLEOTIDE SEQUENCE [LARGE SCALE GENOMIC DNA]</scope>
    <source>
        <strain evidence="1 2">SFB-3</strain>
    </source>
</reference>